<accession>A0A364P3F3</accession>
<dbReference type="EMBL" id="PGTO01000001">
    <property type="protein sequence ID" value="RAU23635.1"/>
    <property type="molecule type" value="Genomic_DNA"/>
</dbReference>
<evidence type="ECO:0000313" key="2">
    <source>
        <dbReference type="EMBL" id="RAU23635.1"/>
    </source>
</evidence>
<feature type="transmembrane region" description="Helical" evidence="1">
    <location>
        <begin position="246"/>
        <end position="268"/>
    </location>
</feature>
<dbReference type="AlphaFoldDB" id="A0A364P3F3"/>
<evidence type="ECO:0000256" key="1">
    <source>
        <dbReference type="SAM" id="Phobius"/>
    </source>
</evidence>
<proteinExistence type="predicted"/>
<organism evidence="2 3">
    <name type="scientific">Paramagnetospirillum kuznetsovii</name>
    <dbReference type="NCBI Taxonomy" id="2053833"/>
    <lineage>
        <taxon>Bacteria</taxon>
        <taxon>Pseudomonadati</taxon>
        <taxon>Pseudomonadota</taxon>
        <taxon>Alphaproteobacteria</taxon>
        <taxon>Rhodospirillales</taxon>
        <taxon>Magnetospirillaceae</taxon>
        <taxon>Paramagnetospirillum</taxon>
    </lineage>
</organism>
<keyword evidence="1" id="KW-1133">Transmembrane helix</keyword>
<evidence type="ECO:0000313" key="3">
    <source>
        <dbReference type="Proteomes" id="UP000251075"/>
    </source>
</evidence>
<sequence length="271" mass="28689">MGGVLSHSPSSAGLCPQLRAQGLVRIVLLCVAMAWALPARAVEPLVADLSSHLVAITTGFAGTDVLLFGAIEEVDGKSGGDVVVVVRGPAKPETLRRKARTSGIWINSGTGKVDSAPSFYRVAATRPLEDIAPTVILDRHQIGLDHLDIDIAVKDGDVDKADYRQALLRLKQKSGLYGTGVQEIGMLSQRLFRTDMHFPANVPVGTYMVEVYLVVDRQVVSAQTTPLVVSKIGVGADVYDFAHHQAAAYGIIAILLAAGAGWLAAVAFKKG</sequence>
<dbReference type="Pfam" id="PF09608">
    <property type="entry name" value="Alph_Pro_TM"/>
    <property type="match status" value="1"/>
</dbReference>
<dbReference type="Proteomes" id="UP000251075">
    <property type="component" value="Unassembled WGS sequence"/>
</dbReference>
<keyword evidence="1" id="KW-0472">Membrane</keyword>
<keyword evidence="3" id="KW-1185">Reference proteome</keyword>
<comment type="caution">
    <text evidence="2">The sequence shown here is derived from an EMBL/GenBank/DDBJ whole genome shotgun (WGS) entry which is preliminary data.</text>
</comment>
<gene>
    <name evidence="2" type="ORF">CU669_00570</name>
</gene>
<keyword evidence="1" id="KW-0812">Transmembrane</keyword>
<reference evidence="2 3" key="1">
    <citation type="submission" date="2017-11" db="EMBL/GenBank/DDBJ databases">
        <title>Draft genome sequence of magnetotactic bacterium Magnetospirillum kuznetsovii LBB-42.</title>
        <authorList>
            <person name="Grouzdev D.S."/>
            <person name="Rysina M.S."/>
            <person name="Baslerov R.V."/>
            <person name="Koziaeva V."/>
        </authorList>
    </citation>
    <scope>NUCLEOTIDE SEQUENCE [LARGE SCALE GENOMIC DNA]</scope>
    <source>
        <strain evidence="2 3">LBB-42</strain>
    </source>
</reference>
<protein>
    <recommendedName>
        <fullName evidence="4">TIGR02186 family protein</fullName>
    </recommendedName>
</protein>
<dbReference type="InterPro" id="IPR019088">
    <property type="entry name" value="CHP02186-rel_TM"/>
</dbReference>
<evidence type="ECO:0008006" key="4">
    <source>
        <dbReference type="Google" id="ProtNLM"/>
    </source>
</evidence>
<dbReference type="OrthoDB" id="9815212at2"/>
<name>A0A364P3F3_9PROT</name>